<comment type="subcellular location">
    <subcellularLocation>
        <location evidence="2">Secreted</location>
    </subcellularLocation>
</comment>
<dbReference type="Proteomes" id="UP001139648">
    <property type="component" value="Unassembled WGS sequence"/>
</dbReference>
<evidence type="ECO:0000259" key="9">
    <source>
        <dbReference type="Pfam" id="PF26410"/>
    </source>
</evidence>
<dbReference type="InterPro" id="IPR045053">
    <property type="entry name" value="MAN-like"/>
</dbReference>
<gene>
    <name evidence="10" type="ORF">HD597_002718</name>
</gene>
<dbReference type="PANTHER" id="PTHR31451">
    <property type="match status" value="1"/>
</dbReference>
<dbReference type="GO" id="GO:0005576">
    <property type="term" value="C:extracellular region"/>
    <property type="evidence" value="ECO:0007669"/>
    <property type="project" value="UniProtKB-SubCell"/>
</dbReference>
<organism evidence="10 11">
    <name type="scientific">Nonomuraea thailandensis</name>
    <dbReference type="NCBI Taxonomy" id="1188745"/>
    <lineage>
        <taxon>Bacteria</taxon>
        <taxon>Bacillati</taxon>
        <taxon>Actinomycetota</taxon>
        <taxon>Actinomycetes</taxon>
        <taxon>Streptosporangiales</taxon>
        <taxon>Streptosporangiaceae</taxon>
        <taxon>Nonomuraea</taxon>
    </lineage>
</organism>
<evidence type="ECO:0000313" key="10">
    <source>
        <dbReference type="EMBL" id="MCP2355698.1"/>
    </source>
</evidence>
<keyword evidence="5 8" id="KW-0732">Signal</keyword>
<dbReference type="EC" id="3.2.1.78" evidence="3"/>
<dbReference type="InterPro" id="IPR008979">
    <property type="entry name" value="Galactose-bd-like_sf"/>
</dbReference>
<feature type="signal peptide" evidence="8">
    <location>
        <begin position="1"/>
        <end position="24"/>
    </location>
</feature>
<dbReference type="RefSeq" id="WP_253742353.1">
    <property type="nucleotide sequence ID" value="NZ_BAABKA010000036.1"/>
</dbReference>
<dbReference type="Gene3D" id="2.60.40.10">
    <property type="entry name" value="Immunoglobulins"/>
    <property type="match status" value="1"/>
</dbReference>
<evidence type="ECO:0000256" key="8">
    <source>
        <dbReference type="SAM" id="SignalP"/>
    </source>
</evidence>
<dbReference type="SUPFAM" id="SSF51445">
    <property type="entry name" value="(Trans)glycosidases"/>
    <property type="match status" value="1"/>
</dbReference>
<comment type="catalytic activity">
    <reaction evidence="1">
        <text>Random hydrolysis of (1-&gt;4)-beta-D-mannosidic linkages in mannans, galactomannans and glucomannans.</text>
        <dbReference type="EC" id="3.2.1.78"/>
    </reaction>
</comment>
<dbReference type="GO" id="GO:0016985">
    <property type="term" value="F:mannan endo-1,4-beta-mannosidase activity"/>
    <property type="evidence" value="ECO:0007669"/>
    <property type="project" value="TreeGrafter"/>
</dbReference>
<dbReference type="InterPro" id="IPR036116">
    <property type="entry name" value="FN3_sf"/>
</dbReference>
<evidence type="ECO:0000256" key="6">
    <source>
        <dbReference type="ARBA" id="ARBA00022801"/>
    </source>
</evidence>
<dbReference type="InterPro" id="IPR017853">
    <property type="entry name" value="GH"/>
</dbReference>
<dbReference type="Gene3D" id="3.20.20.80">
    <property type="entry name" value="Glycosidases"/>
    <property type="match status" value="1"/>
</dbReference>
<keyword evidence="7" id="KW-0326">Glycosidase</keyword>
<keyword evidence="6" id="KW-0378">Hydrolase</keyword>
<dbReference type="AlphaFoldDB" id="A0A9X2GJG6"/>
<reference evidence="10" key="1">
    <citation type="submission" date="2022-06" db="EMBL/GenBank/DDBJ databases">
        <title>Sequencing the genomes of 1000 actinobacteria strains.</title>
        <authorList>
            <person name="Klenk H.-P."/>
        </authorList>
    </citation>
    <scope>NUCLEOTIDE SEQUENCE</scope>
    <source>
        <strain evidence="10">DSM 46694</strain>
    </source>
</reference>
<dbReference type="SUPFAM" id="SSF49785">
    <property type="entry name" value="Galactose-binding domain-like"/>
    <property type="match status" value="1"/>
</dbReference>
<evidence type="ECO:0000313" key="11">
    <source>
        <dbReference type="Proteomes" id="UP001139648"/>
    </source>
</evidence>
<keyword evidence="11" id="KW-1185">Reference proteome</keyword>
<dbReference type="SUPFAM" id="SSF49265">
    <property type="entry name" value="Fibronectin type III"/>
    <property type="match status" value="1"/>
</dbReference>
<dbReference type="PANTHER" id="PTHR31451:SF39">
    <property type="entry name" value="MANNAN ENDO-1,4-BETA-MANNOSIDASE 1"/>
    <property type="match status" value="1"/>
</dbReference>
<proteinExistence type="predicted"/>
<keyword evidence="4" id="KW-0964">Secreted</keyword>
<evidence type="ECO:0000256" key="1">
    <source>
        <dbReference type="ARBA" id="ARBA00001678"/>
    </source>
</evidence>
<name>A0A9X2GJG6_9ACTN</name>
<protein>
    <recommendedName>
        <fullName evidence="3">mannan endo-1,4-beta-mannosidase</fullName>
        <ecNumber evidence="3">3.2.1.78</ecNumber>
    </recommendedName>
</protein>
<dbReference type="GO" id="GO:0000272">
    <property type="term" value="P:polysaccharide catabolic process"/>
    <property type="evidence" value="ECO:0007669"/>
    <property type="project" value="InterPro"/>
</dbReference>
<dbReference type="InterPro" id="IPR001547">
    <property type="entry name" value="Glyco_hydro_5"/>
</dbReference>
<dbReference type="EMBL" id="JAMZEB010000002">
    <property type="protein sequence ID" value="MCP2355698.1"/>
    <property type="molecule type" value="Genomic_DNA"/>
</dbReference>
<dbReference type="InterPro" id="IPR013783">
    <property type="entry name" value="Ig-like_fold"/>
</dbReference>
<sequence length="856" mass="90726">MRSRTWASLAALVLAVFSAPPVHADPSASSRFVTRSESRLVLDGRPFRFAGTNIYWLGLDENVGGVGYPTFFRIRDALDTARAMGMTVVRSHMLASTGNELSILPSKEAGFNEEAFATVDYAIAHARAIGLRLILPLTDEWSYYHGGHRDFTGTYGLPSPAFYTDERVIADYQAYVRHVMHRVNPLTGLAYNADPTIMAWEFGNELEGMTLDWLNRNAAAFRQWAPRQLIAAGRRFDIDPDTLAAPGVDIVDVHYYPPAAERVRADAATVTAAGKVYIGGEYASTAATKDLLTPLAEDPDVTGMLSWSLFGHHDRNGFVQHDDGFTLHFPGDDERMRASVEAQIAFAGHLSPGRSVPRAGPALITQVDKRGGLNELRWRGAAGASGYIVERSARGRWVRAHEGLLTDDRTPWLDAGARGDVTYRVVPVDRLGRRGAASEPVRAGAAQTVLTDPLETTGLASGHANVTIVPGDGTAVARADGQAWMSWSRPGLQRVLAGVTGRPRVRVQVSDDGRAWRTVRHETGDGQVTADAGGAGHVRVLWNGDCGATACAAERQACERDAERQACAPDAGAAAAGPVGGRVAGLTRVTLWSADPAPVTAPPASFAPLAPASGAQDVLGTPAFTWGPAAGAAFYTLAVSERADLSDPVLQATGITGTAHTPSGELEPGTTYHWRITAVNAAGRTGSAVASFSTRPLPTAPAVVDDFETFADSAQLAAAYVRNPGGDLIVPELVPGQAMRLDYTLGGAGYAGVTRTFSPALDVWGRQGLELRLGRTGAPAKVTVQFVTGGVYFEHTLDAAPDGTVRIPFAGFAHPSWAGAGPLDLTRFEQLSFYVGGGPGTGTLTVDEVTAYPQEG</sequence>
<evidence type="ECO:0000256" key="4">
    <source>
        <dbReference type="ARBA" id="ARBA00022525"/>
    </source>
</evidence>
<comment type="caution">
    <text evidence="10">The sequence shown here is derived from an EMBL/GenBank/DDBJ whole genome shotgun (WGS) entry which is preliminary data.</text>
</comment>
<accession>A0A9X2GJG6</accession>
<evidence type="ECO:0000256" key="3">
    <source>
        <dbReference type="ARBA" id="ARBA00012706"/>
    </source>
</evidence>
<evidence type="ECO:0000256" key="5">
    <source>
        <dbReference type="ARBA" id="ARBA00022729"/>
    </source>
</evidence>
<dbReference type="Pfam" id="PF26410">
    <property type="entry name" value="GH5_mannosidase"/>
    <property type="match status" value="1"/>
</dbReference>
<evidence type="ECO:0000256" key="7">
    <source>
        <dbReference type="ARBA" id="ARBA00023295"/>
    </source>
</evidence>
<feature type="chain" id="PRO_5040906539" description="mannan endo-1,4-beta-mannosidase" evidence="8">
    <location>
        <begin position="25"/>
        <end position="856"/>
    </location>
</feature>
<feature type="domain" description="Glycoside hydrolase family 5" evidence="9">
    <location>
        <begin position="31"/>
        <end position="234"/>
    </location>
</feature>
<evidence type="ECO:0000256" key="2">
    <source>
        <dbReference type="ARBA" id="ARBA00004613"/>
    </source>
</evidence>